<dbReference type="Pfam" id="PF07883">
    <property type="entry name" value="Cupin_2"/>
    <property type="match status" value="1"/>
</dbReference>
<dbReference type="InterPro" id="IPR014710">
    <property type="entry name" value="RmlC-like_jellyroll"/>
</dbReference>
<evidence type="ECO:0000313" key="2">
    <source>
        <dbReference type="EMBL" id="MDZ5458027.1"/>
    </source>
</evidence>
<reference evidence="2 3" key="1">
    <citation type="submission" date="2023-11" db="EMBL/GenBank/DDBJ databases">
        <title>Draft genome of Azohydromonas lata strain H1 (DSM1123), a polyhydroxyalkanoate producer.</title>
        <authorList>
            <person name="Traversa D."/>
            <person name="D'Addabbo P."/>
            <person name="Pazzani C."/>
            <person name="Manzari C."/>
            <person name="Chiara M."/>
            <person name="Scrascia M."/>
        </authorList>
    </citation>
    <scope>NUCLEOTIDE SEQUENCE [LARGE SCALE GENOMIC DNA]</scope>
    <source>
        <strain evidence="2 3">H1</strain>
    </source>
</reference>
<evidence type="ECO:0000313" key="3">
    <source>
        <dbReference type="Proteomes" id="UP001293718"/>
    </source>
</evidence>
<accession>A0ABU5IFX8</accession>
<organism evidence="2 3">
    <name type="scientific">Azohydromonas lata</name>
    <dbReference type="NCBI Taxonomy" id="45677"/>
    <lineage>
        <taxon>Bacteria</taxon>
        <taxon>Pseudomonadati</taxon>
        <taxon>Pseudomonadota</taxon>
        <taxon>Betaproteobacteria</taxon>
        <taxon>Burkholderiales</taxon>
        <taxon>Sphaerotilaceae</taxon>
        <taxon>Azohydromonas</taxon>
    </lineage>
</organism>
<dbReference type="InterPro" id="IPR011051">
    <property type="entry name" value="RmlC_Cupin_sf"/>
</dbReference>
<dbReference type="CDD" id="cd20299">
    <property type="entry name" value="cupin_YP766765-like"/>
    <property type="match status" value="1"/>
</dbReference>
<dbReference type="SUPFAM" id="SSF51182">
    <property type="entry name" value="RmlC-like cupins"/>
    <property type="match status" value="1"/>
</dbReference>
<dbReference type="Gene3D" id="2.60.120.10">
    <property type="entry name" value="Jelly Rolls"/>
    <property type="match status" value="1"/>
</dbReference>
<evidence type="ECO:0000259" key="1">
    <source>
        <dbReference type="Pfam" id="PF07883"/>
    </source>
</evidence>
<dbReference type="RefSeq" id="WP_322466206.1">
    <property type="nucleotide sequence ID" value="NZ_JAXOJX010000025.1"/>
</dbReference>
<comment type="caution">
    <text evidence="2">The sequence shown here is derived from an EMBL/GenBank/DDBJ whole genome shotgun (WGS) entry which is preliminary data.</text>
</comment>
<feature type="domain" description="Cupin type-2" evidence="1">
    <location>
        <begin position="40"/>
        <end position="110"/>
    </location>
</feature>
<keyword evidence="3" id="KW-1185">Reference proteome</keyword>
<dbReference type="InterPro" id="IPR013096">
    <property type="entry name" value="Cupin_2"/>
</dbReference>
<name>A0ABU5IFX8_9BURK</name>
<gene>
    <name evidence="2" type="ORF">SM757_15725</name>
</gene>
<sequence length="130" mass="14032">MHDVRIEDAPRYDAPGHALMTMRRLQGREAGPADSLWIGLSVIEPGGGTTLSASGVEKFYVVLEGELEVSTQGEAAATATLKPLDSCRIAPGEPRRLHNRTAMACKVLLVMPHENSQAEIHRVETSSSRA</sequence>
<dbReference type="EMBL" id="JAXOJX010000025">
    <property type="protein sequence ID" value="MDZ5458027.1"/>
    <property type="molecule type" value="Genomic_DNA"/>
</dbReference>
<proteinExistence type="predicted"/>
<protein>
    <submittedName>
        <fullName evidence="2">Cupin domain-containing protein</fullName>
    </submittedName>
</protein>
<dbReference type="Proteomes" id="UP001293718">
    <property type="component" value="Unassembled WGS sequence"/>
</dbReference>